<comment type="cofactor">
    <cofactor evidence="2">
        <name>Mg(2+)</name>
        <dbReference type="ChEBI" id="CHEBI:18420"/>
    </cofactor>
</comment>
<keyword evidence="7" id="KW-0479">Metal-binding</keyword>
<dbReference type="InterPro" id="IPR000489">
    <property type="entry name" value="Pterin-binding_dom"/>
</dbReference>
<dbReference type="Proteomes" id="UP001596189">
    <property type="component" value="Unassembled WGS sequence"/>
</dbReference>
<dbReference type="PROSITE" id="PS50972">
    <property type="entry name" value="PTERIN_BINDING"/>
    <property type="match status" value="1"/>
</dbReference>
<evidence type="ECO:0000313" key="11">
    <source>
        <dbReference type="EMBL" id="MFC6006921.1"/>
    </source>
</evidence>
<sequence>MGVVNVTPDSFSDGGLWLDAGAAVQHGRDLVAQGADLVDVGGESTRPGAERVDVDEELRRVLPVVAALATEGHLVSVDTMRAEVARQALDAGAVMVNDVSGGLADEAMAGVVAASGAPFVVMHWRGHSATMNALAQYDDVVTDVVRELGGRIDALVDAGVAPEQLVLDPGLGFAKQAEHNWAVLARLDELAVLGRPLLVGASRKRFLGSLLSEPDGEPRAVPEREAATVATTVIAAMAGSWCVRVHDVPGNADAVRVVQATRSGAPGMAVSAGRHR</sequence>
<evidence type="ECO:0000256" key="8">
    <source>
        <dbReference type="ARBA" id="ARBA00022842"/>
    </source>
</evidence>
<evidence type="ECO:0000256" key="6">
    <source>
        <dbReference type="ARBA" id="ARBA00022679"/>
    </source>
</evidence>
<reference evidence="12" key="1">
    <citation type="journal article" date="2019" name="Int. J. Syst. Evol. Microbiol.">
        <title>The Global Catalogue of Microorganisms (GCM) 10K type strain sequencing project: providing services to taxonomists for standard genome sequencing and annotation.</title>
        <authorList>
            <consortium name="The Broad Institute Genomics Platform"/>
            <consortium name="The Broad Institute Genome Sequencing Center for Infectious Disease"/>
            <person name="Wu L."/>
            <person name="Ma J."/>
        </authorList>
    </citation>
    <scope>NUCLEOTIDE SEQUENCE [LARGE SCALE GENOMIC DNA]</scope>
    <source>
        <strain evidence="12">KACC 14249</strain>
    </source>
</reference>
<evidence type="ECO:0000313" key="12">
    <source>
        <dbReference type="Proteomes" id="UP001596189"/>
    </source>
</evidence>
<accession>A0ABW1JCD7</accession>
<dbReference type="InterPro" id="IPR045031">
    <property type="entry name" value="DHP_synth-like"/>
</dbReference>
<dbReference type="GO" id="GO:0004156">
    <property type="term" value="F:dihydropteroate synthase activity"/>
    <property type="evidence" value="ECO:0007669"/>
    <property type="project" value="UniProtKB-EC"/>
</dbReference>
<dbReference type="Gene3D" id="3.20.20.20">
    <property type="entry name" value="Dihydropteroate synthase-like"/>
    <property type="match status" value="1"/>
</dbReference>
<evidence type="ECO:0000256" key="1">
    <source>
        <dbReference type="ARBA" id="ARBA00000012"/>
    </source>
</evidence>
<dbReference type="PANTHER" id="PTHR20941:SF1">
    <property type="entry name" value="FOLIC ACID SYNTHESIS PROTEIN FOL1"/>
    <property type="match status" value="1"/>
</dbReference>
<evidence type="ECO:0000256" key="5">
    <source>
        <dbReference type="ARBA" id="ARBA00012458"/>
    </source>
</evidence>
<keyword evidence="8" id="KW-0460">Magnesium</keyword>
<protein>
    <recommendedName>
        <fullName evidence="5">dihydropteroate synthase</fullName>
        <ecNumber evidence="5">2.5.1.15</ecNumber>
    </recommendedName>
</protein>
<organism evidence="11 12">
    <name type="scientific">Angustibacter luteus</name>
    <dbReference type="NCBI Taxonomy" id="658456"/>
    <lineage>
        <taxon>Bacteria</taxon>
        <taxon>Bacillati</taxon>
        <taxon>Actinomycetota</taxon>
        <taxon>Actinomycetes</taxon>
        <taxon>Kineosporiales</taxon>
        <taxon>Kineosporiaceae</taxon>
    </lineage>
</organism>
<dbReference type="RefSeq" id="WP_345718510.1">
    <property type="nucleotide sequence ID" value="NZ_BAABFP010000008.1"/>
</dbReference>
<keyword evidence="6 11" id="KW-0808">Transferase</keyword>
<dbReference type="InterPro" id="IPR011005">
    <property type="entry name" value="Dihydropteroate_synth-like_sf"/>
</dbReference>
<comment type="catalytic activity">
    <reaction evidence="1">
        <text>(7,8-dihydropterin-6-yl)methyl diphosphate + 4-aminobenzoate = 7,8-dihydropteroate + diphosphate</text>
        <dbReference type="Rhea" id="RHEA:19949"/>
        <dbReference type="ChEBI" id="CHEBI:17836"/>
        <dbReference type="ChEBI" id="CHEBI:17839"/>
        <dbReference type="ChEBI" id="CHEBI:33019"/>
        <dbReference type="ChEBI" id="CHEBI:72950"/>
        <dbReference type="EC" id="2.5.1.15"/>
    </reaction>
</comment>
<name>A0ABW1JCD7_9ACTN</name>
<dbReference type="NCBIfam" id="TIGR01496">
    <property type="entry name" value="DHPS"/>
    <property type="match status" value="1"/>
</dbReference>
<comment type="similarity">
    <text evidence="4">Belongs to the DHPS family.</text>
</comment>
<evidence type="ECO:0000256" key="9">
    <source>
        <dbReference type="ARBA" id="ARBA00022909"/>
    </source>
</evidence>
<dbReference type="EC" id="2.5.1.15" evidence="5"/>
<evidence type="ECO:0000256" key="4">
    <source>
        <dbReference type="ARBA" id="ARBA00009503"/>
    </source>
</evidence>
<comment type="pathway">
    <text evidence="3">Cofactor biosynthesis; tetrahydrofolate biosynthesis; 7,8-dihydrofolate from 2-amino-4-hydroxy-6-hydroxymethyl-7,8-dihydropteridine diphosphate and 4-aminobenzoate: step 1/2.</text>
</comment>
<evidence type="ECO:0000256" key="7">
    <source>
        <dbReference type="ARBA" id="ARBA00022723"/>
    </source>
</evidence>
<comment type="caution">
    <text evidence="11">The sequence shown here is derived from an EMBL/GenBank/DDBJ whole genome shotgun (WGS) entry which is preliminary data.</text>
</comment>
<dbReference type="SUPFAM" id="SSF51717">
    <property type="entry name" value="Dihydropteroate synthetase-like"/>
    <property type="match status" value="1"/>
</dbReference>
<gene>
    <name evidence="11" type="primary">folP</name>
    <name evidence="11" type="ORF">ACFQDO_07235</name>
</gene>
<feature type="domain" description="Pterin-binding" evidence="10">
    <location>
        <begin position="1"/>
        <end position="256"/>
    </location>
</feature>
<dbReference type="PANTHER" id="PTHR20941">
    <property type="entry name" value="FOLATE SYNTHESIS PROTEINS"/>
    <property type="match status" value="1"/>
</dbReference>
<keyword evidence="12" id="KW-1185">Reference proteome</keyword>
<dbReference type="InterPro" id="IPR006390">
    <property type="entry name" value="DHP_synth_dom"/>
</dbReference>
<evidence type="ECO:0000256" key="2">
    <source>
        <dbReference type="ARBA" id="ARBA00001946"/>
    </source>
</evidence>
<keyword evidence="9" id="KW-0289">Folate biosynthesis</keyword>
<evidence type="ECO:0000259" key="10">
    <source>
        <dbReference type="PROSITE" id="PS50972"/>
    </source>
</evidence>
<dbReference type="Pfam" id="PF00809">
    <property type="entry name" value="Pterin_bind"/>
    <property type="match status" value="1"/>
</dbReference>
<evidence type="ECO:0000256" key="3">
    <source>
        <dbReference type="ARBA" id="ARBA00004763"/>
    </source>
</evidence>
<proteinExistence type="inferred from homology"/>
<dbReference type="EMBL" id="JBHSRD010000003">
    <property type="protein sequence ID" value="MFC6006921.1"/>
    <property type="molecule type" value="Genomic_DNA"/>
</dbReference>
<dbReference type="CDD" id="cd00739">
    <property type="entry name" value="DHPS"/>
    <property type="match status" value="1"/>
</dbReference>
<dbReference type="PROSITE" id="PS00793">
    <property type="entry name" value="DHPS_2"/>
    <property type="match status" value="1"/>
</dbReference>